<evidence type="ECO:0000313" key="2">
    <source>
        <dbReference type="EMBL" id="QHI69614.1"/>
    </source>
</evidence>
<proteinExistence type="predicted"/>
<accession>A0A6P1MAN4</accession>
<gene>
    <name evidence="2" type="ORF">GT409_09140</name>
</gene>
<dbReference type="EMBL" id="CP047593">
    <property type="protein sequence ID" value="QHI69614.1"/>
    <property type="molecule type" value="Genomic_DNA"/>
</dbReference>
<feature type="transmembrane region" description="Helical" evidence="1">
    <location>
        <begin position="12"/>
        <end position="35"/>
    </location>
</feature>
<keyword evidence="1" id="KW-0812">Transmembrane</keyword>
<dbReference type="AlphaFoldDB" id="A0A6P1MAN4"/>
<keyword evidence="1" id="KW-1133">Transmembrane helix</keyword>
<evidence type="ECO:0000313" key="3">
    <source>
        <dbReference type="Proteomes" id="UP000464954"/>
    </source>
</evidence>
<name>A0A6P1MAN4_9BACT</name>
<organism evidence="2 3">
    <name type="scientific">Tichowtungia aerotolerans</name>
    <dbReference type="NCBI Taxonomy" id="2697043"/>
    <lineage>
        <taxon>Bacteria</taxon>
        <taxon>Pseudomonadati</taxon>
        <taxon>Kiritimatiellota</taxon>
        <taxon>Tichowtungiia</taxon>
        <taxon>Tichowtungiales</taxon>
        <taxon>Tichowtungiaceae</taxon>
        <taxon>Tichowtungia</taxon>
    </lineage>
</organism>
<keyword evidence="3" id="KW-1185">Reference proteome</keyword>
<keyword evidence="1" id="KW-0472">Membrane</keyword>
<sequence length="72" mass="8072">MTRRTVRKVQRMGRAVAAAFVTLFVISGISSWLIWDEYYGGIFKQKIFQAVLLGNMITSGVGALMVYLAGRR</sequence>
<dbReference type="KEGG" id="taer:GT409_09140"/>
<feature type="transmembrane region" description="Helical" evidence="1">
    <location>
        <begin position="47"/>
        <end position="69"/>
    </location>
</feature>
<dbReference type="Proteomes" id="UP000464954">
    <property type="component" value="Chromosome"/>
</dbReference>
<evidence type="ECO:0000256" key="1">
    <source>
        <dbReference type="SAM" id="Phobius"/>
    </source>
</evidence>
<dbReference type="RefSeq" id="WP_160628796.1">
    <property type="nucleotide sequence ID" value="NZ_CP047593.1"/>
</dbReference>
<reference evidence="2 3" key="1">
    <citation type="submission" date="2020-01" db="EMBL/GenBank/DDBJ databases">
        <title>Ponticoccus aerotolerans gen. nov., sp. nov., an anaerobic bacterium and proposal of Ponticoccusceae fam. nov., Ponticoccusles ord. nov. and Ponticoccuse classis nov. in the phylum Kiritimatiellaeota.</title>
        <authorList>
            <person name="Zhou L.Y."/>
            <person name="Du Z.J."/>
        </authorList>
    </citation>
    <scope>NUCLEOTIDE SEQUENCE [LARGE SCALE GENOMIC DNA]</scope>
    <source>
        <strain evidence="2 3">S-5007</strain>
    </source>
</reference>
<protein>
    <submittedName>
        <fullName evidence="2">Uncharacterized protein</fullName>
    </submittedName>
</protein>